<sequence>MPGWLAKCFLNEQGSLRSGWKVLGFMLLFPAIGVVFTQVAKALHVPRLGMGLGVWINAAVVALASFICVRLEKRPFRDLGFHPGKRWLSEFGAGTLGGILLILVTALAVRGLDGFHWERAVSVGPRQLLAAAWAFLGVAFFEEIMSRGFPFQRLVEGAGTWVGQLVFAGIFALGHWGNPGMHGATRAWATLNIALAAVLLGFCYLRTRSLALPIGVHLGWNWAQGSLLGFGVSGTTNIRGAWTPVFHGRPEWLTGGTFGLEASLPCTLVCLGVILLLWRWKGVEAAGSSGGASTASAS</sequence>
<accession>A0A9D7SGR4</accession>
<organism evidence="3 4">
    <name type="scientific">Candidatus Geothrix skivensis</name>
    <dbReference type="NCBI Taxonomy" id="2954439"/>
    <lineage>
        <taxon>Bacteria</taxon>
        <taxon>Pseudomonadati</taxon>
        <taxon>Acidobacteriota</taxon>
        <taxon>Holophagae</taxon>
        <taxon>Holophagales</taxon>
        <taxon>Holophagaceae</taxon>
        <taxon>Geothrix</taxon>
    </lineage>
</organism>
<dbReference type="GO" id="GO:0008237">
    <property type="term" value="F:metallopeptidase activity"/>
    <property type="evidence" value="ECO:0007669"/>
    <property type="project" value="UniProtKB-KW"/>
</dbReference>
<gene>
    <name evidence="3" type="ORF">IPP58_12955</name>
</gene>
<dbReference type="Proteomes" id="UP000886657">
    <property type="component" value="Unassembled WGS sequence"/>
</dbReference>
<keyword evidence="1" id="KW-1133">Transmembrane helix</keyword>
<feature type="transmembrane region" description="Helical" evidence="1">
    <location>
        <begin position="52"/>
        <end position="71"/>
    </location>
</feature>
<proteinExistence type="predicted"/>
<dbReference type="AlphaFoldDB" id="A0A9D7SGR4"/>
<keyword evidence="1" id="KW-0812">Transmembrane</keyword>
<name>A0A9D7SGR4_9BACT</name>
<evidence type="ECO:0000313" key="3">
    <source>
        <dbReference type="EMBL" id="MBK9797379.1"/>
    </source>
</evidence>
<feature type="transmembrane region" description="Helical" evidence="1">
    <location>
        <begin position="91"/>
        <end position="112"/>
    </location>
</feature>
<dbReference type="GO" id="GO:0080120">
    <property type="term" value="P:CAAX-box protein maturation"/>
    <property type="evidence" value="ECO:0007669"/>
    <property type="project" value="UniProtKB-ARBA"/>
</dbReference>
<feature type="transmembrane region" description="Helical" evidence="1">
    <location>
        <begin position="258"/>
        <end position="278"/>
    </location>
</feature>
<reference evidence="3" key="1">
    <citation type="submission" date="2020-10" db="EMBL/GenBank/DDBJ databases">
        <title>Connecting structure to function with the recovery of over 1000 high-quality activated sludge metagenome-assembled genomes encoding full-length rRNA genes using long-read sequencing.</title>
        <authorList>
            <person name="Singleton C.M."/>
            <person name="Petriglieri F."/>
            <person name="Kristensen J.M."/>
            <person name="Kirkegaard R.H."/>
            <person name="Michaelsen T.Y."/>
            <person name="Andersen M.H."/>
            <person name="Karst S.M."/>
            <person name="Dueholm M.S."/>
            <person name="Nielsen P.H."/>
            <person name="Albertsen M."/>
        </authorList>
    </citation>
    <scope>NUCLEOTIDE SEQUENCE</scope>
    <source>
        <strain evidence="3">Skiv_18-Q3-R9-52_MAXAC.067</strain>
    </source>
</reference>
<dbReference type="InterPro" id="IPR003675">
    <property type="entry name" value="Rce1/LyrA-like_dom"/>
</dbReference>
<dbReference type="EMBL" id="JADKIO010000009">
    <property type="protein sequence ID" value="MBK9797379.1"/>
    <property type="molecule type" value="Genomic_DNA"/>
</dbReference>
<feature type="transmembrane region" description="Helical" evidence="1">
    <location>
        <begin position="20"/>
        <end position="40"/>
    </location>
</feature>
<evidence type="ECO:0000259" key="2">
    <source>
        <dbReference type="Pfam" id="PF02517"/>
    </source>
</evidence>
<feature type="transmembrane region" description="Helical" evidence="1">
    <location>
        <begin position="154"/>
        <end position="176"/>
    </location>
</feature>
<feature type="transmembrane region" description="Helical" evidence="1">
    <location>
        <begin position="218"/>
        <end position="238"/>
    </location>
</feature>
<dbReference type="Pfam" id="PF02517">
    <property type="entry name" value="Rce1-like"/>
    <property type="match status" value="1"/>
</dbReference>
<feature type="transmembrane region" description="Helical" evidence="1">
    <location>
        <begin position="124"/>
        <end position="142"/>
    </location>
</feature>
<keyword evidence="3" id="KW-0378">Hydrolase</keyword>
<evidence type="ECO:0000313" key="4">
    <source>
        <dbReference type="Proteomes" id="UP000886657"/>
    </source>
</evidence>
<feature type="domain" description="CAAX prenyl protease 2/Lysostaphin resistance protein A-like" evidence="2">
    <location>
        <begin position="127"/>
        <end position="222"/>
    </location>
</feature>
<evidence type="ECO:0000256" key="1">
    <source>
        <dbReference type="SAM" id="Phobius"/>
    </source>
</evidence>
<dbReference type="PANTHER" id="PTHR39430">
    <property type="entry name" value="MEMBRANE-ASSOCIATED PROTEASE-RELATED"/>
    <property type="match status" value="1"/>
</dbReference>
<comment type="caution">
    <text evidence="3">The sequence shown here is derived from an EMBL/GenBank/DDBJ whole genome shotgun (WGS) entry which is preliminary data.</text>
</comment>
<feature type="transmembrane region" description="Helical" evidence="1">
    <location>
        <begin position="188"/>
        <end position="206"/>
    </location>
</feature>
<keyword evidence="3" id="KW-0645">Protease</keyword>
<keyword evidence="1" id="KW-0472">Membrane</keyword>
<dbReference type="GO" id="GO:0004175">
    <property type="term" value="F:endopeptidase activity"/>
    <property type="evidence" value="ECO:0007669"/>
    <property type="project" value="UniProtKB-ARBA"/>
</dbReference>
<protein>
    <submittedName>
        <fullName evidence="3">CPBP family intramembrane metalloprotease</fullName>
    </submittedName>
</protein>
<dbReference type="PANTHER" id="PTHR39430:SF1">
    <property type="entry name" value="PROTEASE"/>
    <property type="match status" value="1"/>
</dbReference>
<keyword evidence="3" id="KW-0482">Metalloprotease</keyword>